<feature type="transmembrane region" description="Helical" evidence="1">
    <location>
        <begin position="481"/>
        <end position="502"/>
    </location>
</feature>
<evidence type="ECO:0000256" key="1">
    <source>
        <dbReference type="SAM" id="Phobius"/>
    </source>
</evidence>
<keyword evidence="3" id="KW-1185">Reference proteome</keyword>
<dbReference type="EMBL" id="JAGKQH010000007">
    <property type="protein sequence ID" value="KAG6595692.1"/>
    <property type="molecule type" value="Genomic_DNA"/>
</dbReference>
<proteinExistence type="predicted"/>
<keyword evidence="1" id="KW-0812">Transmembrane</keyword>
<keyword evidence="2" id="KW-0328">Glycosyltransferase</keyword>
<gene>
    <name evidence="2" type="primary">Pigq</name>
    <name evidence="2" type="ORF">SDJN03_12245</name>
</gene>
<protein>
    <submittedName>
        <fullName evidence="2">Phosphatidylinositol N-acetylglucosaminyltransferase subunit Q</fullName>
    </submittedName>
</protein>
<dbReference type="InterPro" id="IPR007720">
    <property type="entry name" value="PigQ/GPI1"/>
</dbReference>
<keyword evidence="1" id="KW-1133">Transmembrane helix</keyword>
<evidence type="ECO:0000313" key="3">
    <source>
        <dbReference type="Proteomes" id="UP000685013"/>
    </source>
</evidence>
<dbReference type="AlphaFoldDB" id="A0AAV6NBP9"/>
<evidence type="ECO:0000313" key="2">
    <source>
        <dbReference type="EMBL" id="KAG6595692.1"/>
    </source>
</evidence>
<organism evidence="2 3">
    <name type="scientific">Cucurbita argyrosperma subsp. sororia</name>
    <dbReference type="NCBI Taxonomy" id="37648"/>
    <lineage>
        <taxon>Eukaryota</taxon>
        <taxon>Viridiplantae</taxon>
        <taxon>Streptophyta</taxon>
        <taxon>Embryophyta</taxon>
        <taxon>Tracheophyta</taxon>
        <taxon>Spermatophyta</taxon>
        <taxon>Magnoliopsida</taxon>
        <taxon>eudicotyledons</taxon>
        <taxon>Gunneridae</taxon>
        <taxon>Pentapetalae</taxon>
        <taxon>rosids</taxon>
        <taxon>fabids</taxon>
        <taxon>Cucurbitales</taxon>
        <taxon>Cucurbitaceae</taxon>
        <taxon>Cucurbiteae</taxon>
        <taxon>Cucurbita</taxon>
    </lineage>
</organism>
<accession>A0AAV6NBP9</accession>
<dbReference type="PANTHER" id="PTHR47555:SF2">
    <property type="entry name" value="N-ACETYLGLUCOSAMINYL TRANSFERASE COMPONENT FAMILY PROTEIN _ GPI1 FAMILY PROTEIN"/>
    <property type="match status" value="1"/>
</dbReference>
<dbReference type="Pfam" id="PF05024">
    <property type="entry name" value="Gpi1"/>
    <property type="match status" value="1"/>
</dbReference>
<name>A0AAV6NBP9_9ROSI</name>
<dbReference type="PANTHER" id="PTHR47555">
    <property type="entry name" value="N-ACETYLGLUCOSAMINYL TRANSFERASE COMPONENT FAMILY PROTEIN / GPI1 FAMILY PROTEIN"/>
    <property type="match status" value="1"/>
</dbReference>
<dbReference type="GO" id="GO:0006506">
    <property type="term" value="P:GPI anchor biosynthetic process"/>
    <property type="evidence" value="ECO:0007669"/>
    <property type="project" value="InterPro"/>
</dbReference>
<feature type="non-terminal residue" evidence="2">
    <location>
        <position position="1"/>
    </location>
</feature>
<feature type="transmembrane region" description="Helical" evidence="1">
    <location>
        <begin position="307"/>
        <end position="327"/>
    </location>
</feature>
<dbReference type="GO" id="GO:0016757">
    <property type="term" value="F:glycosyltransferase activity"/>
    <property type="evidence" value="ECO:0007669"/>
    <property type="project" value="UniProtKB-KW"/>
</dbReference>
<sequence>MKKHFCSIPFPIGIFIFSRSSPPCTLRSIGVPAKSDRLLAAAGLPFLSFRYVGSSLSPRADCCSVGIRDGTEDIIIVSDDSLSQLQGDLEEVICNTNRTMPAILRDKSVFSLLGQSAPKGCNGISSSDRIDVLNGEEGSCCHHECWMNRDGNVTGSCSRSTAQCHYLGGLSEQCRRVYSRSSNLVFLIFDSDKKHGNSELFWIPKLDYLCWNGQKVSNCDVHVVFYDPPVYNHHYFSLQPSNSYEQENSSFKKPKWVDELQQKGSSFDLDTVILAINCAAAAKRPLERHLHAKSSLQFSIVDRCYSFMWSLLAVSIASLSTLFYMTFQLSYKLHSLGLQLWTSDVVSKIFMTSYNNAHIRCCQILYWPIILQECGVGFLSNVEYEEKVALQRHSMWSSIAADIFLGNVVGVALLCYADSTCSLIVNLARDVTNNILRTGCVWLMGVPAALAILGILFGGTLPAAFTSDLISVASCHVSTLHWFFSLIYSSQIQALAALWRLFRGQKQNPLRKRIDSYDYIVKQHVVGSLIFTPLLLLLPTTSVFYVFFTILNSSISFIKLLIEVIISAIHATPYAKIYLWLVKRKRFPSGIWFEIISCHINSTGCPDKNFSENVDLPTKILERSEEVVVGRSSVLVSCLHSNLMGIGELVLPHYRNIFSGFSQSVLASTFHGVLTGTRTTSTLKAGLPSPLPWMCIPYRKISFEVEAWNPNGHWGMSKIQRASSCLECAQISPCIGLLLNLLDADHEQCMRTPHHTRSPKHRLLSPTSRPWRLIHAARRLTTEDEAPYGRQQLTCTSATALHVVDCLASSSHCVGLSFDHSRELADVSSNHHEHQIFGG</sequence>
<feature type="transmembrane region" description="Helical" evidence="1">
    <location>
        <begin position="523"/>
        <end position="548"/>
    </location>
</feature>
<feature type="transmembrane region" description="Helical" evidence="1">
    <location>
        <begin position="404"/>
        <end position="428"/>
    </location>
</feature>
<reference evidence="2 3" key="1">
    <citation type="journal article" date="2021" name="Hortic Res">
        <title>The domestication of Cucurbita argyrosperma as revealed by the genome of its wild relative.</title>
        <authorList>
            <person name="Barrera-Redondo J."/>
            <person name="Sanchez-de la Vega G."/>
            <person name="Aguirre-Liguori J.A."/>
            <person name="Castellanos-Morales G."/>
            <person name="Gutierrez-Guerrero Y.T."/>
            <person name="Aguirre-Dugua X."/>
            <person name="Aguirre-Planter E."/>
            <person name="Tenaillon M.I."/>
            <person name="Lira-Saade R."/>
            <person name="Eguiarte L.E."/>
        </authorList>
    </citation>
    <scope>NUCLEOTIDE SEQUENCE [LARGE SCALE GENOMIC DNA]</scope>
    <source>
        <strain evidence="2">JBR-2021</strain>
    </source>
</reference>
<feature type="transmembrane region" description="Helical" evidence="1">
    <location>
        <begin position="440"/>
        <end position="461"/>
    </location>
</feature>
<dbReference type="Proteomes" id="UP000685013">
    <property type="component" value="Chromosome 7"/>
</dbReference>
<dbReference type="GO" id="GO:0016020">
    <property type="term" value="C:membrane"/>
    <property type="evidence" value="ECO:0007669"/>
    <property type="project" value="InterPro"/>
</dbReference>
<keyword evidence="1" id="KW-0472">Membrane</keyword>
<keyword evidence="2" id="KW-0808">Transferase</keyword>
<feature type="transmembrane region" description="Helical" evidence="1">
    <location>
        <begin position="560"/>
        <end position="581"/>
    </location>
</feature>
<comment type="caution">
    <text evidence="2">The sequence shown here is derived from an EMBL/GenBank/DDBJ whole genome shotgun (WGS) entry which is preliminary data.</text>
</comment>